<comment type="caution">
    <text evidence="2">The sequence shown here is derived from an EMBL/GenBank/DDBJ whole genome shotgun (WGS) entry which is preliminary data.</text>
</comment>
<accession>A0A8J3AXH3</accession>
<dbReference type="Proteomes" id="UP000642180">
    <property type="component" value="Unassembled WGS sequence"/>
</dbReference>
<gene>
    <name evidence="2" type="ORF">GCM10008066_14130</name>
</gene>
<dbReference type="InterPro" id="IPR003779">
    <property type="entry name" value="CMD-like"/>
</dbReference>
<dbReference type="PANTHER" id="PTHR33930:SF2">
    <property type="entry name" value="BLR3452 PROTEIN"/>
    <property type="match status" value="1"/>
</dbReference>
<dbReference type="GO" id="GO:0051920">
    <property type="term" value="F:peroxiredoxin activity"/>
    <property type="evidence" value="ECO:0007669"/>
    <property type="project" value="InterPro"/>
</dbReference>
<reference evidence="3" key="1">
    <citation type="journal article" date="2019" name="Int. J. Syst. Evol. Microbiol.">
        <title>The Global Catalogue of Microorganisms (GCM) 10K type strain sequencing project: providing services to taxonomists for standard genome sequencing and annotation.</title>
        <authorList>
            <consortium name="The Broad Institute Genomics Platform"/>
            <consortium name="The Broad Institute Genome Sequencing Center for Infectious Disease"/>
            <person name="Wu L."/>
            <person name="Ma J."/>
        </authorList>
    </citation>
    <scope>NUCLEOTIDE SEQUENCE [LARGE SCALE GENOMIC DNA]</scope>
    <source>
        <strain evidence="3">CCM 2767</strain>
    </source>
</reference>
<keyword evidence="3" id="KW-1185">Reference proteome</keyword>
<organism evidence="2 3">
    <name type="scientific">Oxalicibacterium faecigallinarum</name>
    <dbReference type="NCBI Taxonomy" id="573741"/>
    <lineage>
        <taxon>Bacteria</taxon>
        <taxon>Pseudomonadati</taxon>
        <taxon>Pseudomonadota</taxon>
        <taxon>Betaproteobacteria</taxon>
        <taxon>Burkholderiales</taxon>
        <taxon>Oxalobacteraceae</taxon>
        <taxon>Oxalicibacterium</taxon>
    </lineage>
</organism>
<sequence>MRQWHVLPISADHNLDIYMNDKSQISHAFETFVKEAPAHQKAWLGAVQQLGEASRLDAKTEALVYIGILAATRLESGLPFHVREAKKHGASREEVISAVLAGLPAVGNNVIQSLPIALSAFDS</sequence>
<dbReference type="SUPFAM" id="SSF69118">
    <property type="entry name" value="AhpD-like"/>
    <property type="match status" value="1"/>
</dbReference>
<feature type="domain" description="Carboxymuconolactone decarboxylase-like" evidence="1">
    <location>
        <begin position="37"/>
        <end position="111"/>
    </location>
</feature>
<dbReference type="Pfam" id="PF02627">
    <property type="entry name" value="CMD"/>
    <property type="match status" value="1"/>
</dbReference>
<dbReference type="EMBL" id="BMDI01000001">
    <property type="protein sequence ID" value="GGI18461.1"/>
    <property type="molecule type" value="Genomic_DNA"/>
</dbReference>
<name>A0A8J3AXH3_9BURK</name>
<evidence type="ECO:0000259" key="1">
    <source>
        <dbReference type="Pfam" id="PF02627"/>
    </source>
</evidence>
<evidence type="ECO:0000313" key="3">
    <source>
        <dbReference type="Proteomes" id="UP000642180"/>
    </source>
</evidence>
<proteinExistence type="predicted"/>
<protein>
    <submittedName>
        <fullName evidence="2">Carboxymuconolactone decarboxylase</fullName>
    </submittedName>
</protein>
<evidence type="ECO:0000313" key="2">
    <source>
        <dbReference type="EMBL" id="GGI18461.1"/>
    </source>
</evidence>
<dbReference type="PANTHER" id="PTHR33930">
    <property type="entry name" value="ALKYL HYDROPEROXIDE REDUCTASE AHPD"/>
    <property type="match status" value="1"/>
</dbReference>
<dbReference type="Gene3D" id="1.20.1290.10">
    <property type="entry name" value="AhpD-like"/>
    <property type="match status" value="1"/>
</dbReference>
<dbReference type="InterPro" id="IPR029032">
    <property type="entry name" value="AhpD-like"/>
</dbReference>
<dbReference type="AlphaFoldDB" id="A0A8J3AXH3"/>